<accession>A0A8H6TB78</accession>
<dbReference type="OrthoDB" id="3056235at2759"/>
<reference evidence="2" key="1">
    <citation type="submission" date="2020-05" db="EMBL/GenBank/DDBJ databases">
        <title>Mycena genomes resolve the evolution of fungal bioluminescence.</title>
        <authorList>
            <person name="Tsai I.J."/>
        </authorList>
    </citation>
    <scope>NUCLEOTIDE SEQUENCE</scope>
    <source>
        <strain evidence="2">171206Taipei</strain>
    </source>
</reference>
<evidence type="ECO:0000313" key="2">
    <source>
        <dbReference type="EMBL" id="KAF7315575.1"/>
    </source>
</evidence>
<feature type="transmembrane region" description="Helical" evidence="1">
    <location>
        <begin position="70"/>
        <end position="93"/>
    </location>
</feature>
<keyword evidence="3" id="KW-1185">Reference proteome</keyword>
<evidence type="ECO:0000313" key="3">
    <source>
        <dbReference type="Proteomes" id="UP000636479"/>
    </source>
</evidence>
<dbReference type="RefSeq" id="XP_037225598.1">
    <property type="nucleotide sequence ID" value="XM_037357688.1"/>
</dbReference>
<keyword evidence="1" id="KW-0812">Transmembrane</keyword>
<keyword evidence="1" id="KW-0472">Membrane</keyword>
<keyword evidence="1" id="KW-1133">Transmembrane helix</keyword>
<organism evidence="2 3">
    <name type="scientific">Mycena indigotica</name>
    <dbReference type="NCBI Taxonomy" id="2126181"/>
    <lineage>
        <taxon>Eukaryota</taxon>
        <taxon>Fungi</taxon>
        <taxon>Dikarya</taxon>
        <taxon>Basidiomycota</taxon>
        <taxon>Agaricomycotina</taxon>
        <taxon>Agaricomycetes</taxon>
        <taxon>Agaricomycetidae</taxon>
        <taxon>Agaricales</taxon>
        <taxon>Marasmiineae</taxon>
        <taxon>Mycenaceae</taxon>
        <taxon>Mycena</taxon>
    </lineage>
</organism>
<proteinExistence type="predicted"/>
<dbReference type="Proteomes" id="UP000636479">
    <property type="component" value="Unassembled WGS sequence"/>
</dbReference>
<protein>
    <submittedName>
        <fullName evidence="2">Uncharacterized protein</fullName>
    </submittedName>
</protein>
<dbReference type="AlphaFoldDB" id="A0A8H6TB78"/>
<dbReference type="GeneID" id="59340204"/>
<dbReference type="EMBL" id="JACAZF010000001">
    <property type="protein sequence ID" value="KAF7315575.1"/>
    <property type="molecule type" value="Genomic_DNA"/>
</dbReference>
<sequence>MSNDVQSHLSTTNSQTRLRATTSSATVILPRSSPGAPIVPSPNRFTILLRFLCQLEDHGKSSWRLLAIKWMVLVYCFASLLFSTTTLYAFYVLNREQASQLSTPMSPIEALSRSQRSARLARHLGNGDVIEPFLLNSPTTLNMAACMWISEDDLNPFINWSRNWSGAISLVVTTKCEPESEHHRRLLARLNSLRQVDQLSLHLIHTTTGQHSPALYLNLARFFATPKLVALFPGHPSQHSLPADSFNSLYSLVPQSIKKPLLVSANPVSPLAPHLAPIVLPQTSKTWCTERLSFMSSREADWSECSWQMWLEENELEHIKLNMSSSGDEQPSSAIRRIRDRMSSRFRAEMCEGAVRRLSPGEVQTSKTARRQLRWVKNFCKQTENSVKQHRGA</sequence>
<gene>
    <name evidence="2" type="ORF">MIND_00072800</name>
</gene>
<evidence type="ECO:0000256" key="1">
    <source>
        <dbReference type="SAM" id="Phobius"/>
    </source>
</evidence>
<comment type="caution">
    <text evidence="2">The sequence shown here is derived from an EMBL/GenBank/DDBJ whole genome shotgun (WGS) entry which is preliminary data.</text>
</comment>
<name>A0A8H6TB78_9AGAR</name>